<reference evidence="1 2" key="1">
    <citation type="submission" date="2020-05" db="EMBL/GenBank/DDBJ databases">
        <authorList>
            <person name="Whitworth D."/>
        </authorList>
    </citation>
    <scope>NUCLEOTIDE SEQUENCE [LARGE SCALE GENOMIC DNA]</scope>
    <source>
        <strain evidence="1 2">AM005</strain>
    </source>
</reference>
<sequence length="455" mass="51460">MFRWSPRATGHNLAADTHVGARMGFWGRLFGRKTPAAGEVPPDASKAWAVEPREALMRQVEALLRADPAVEKVERRTQDYGLDITRAGSDGTFFLDNLFADTRELPPEQRVQLIQRYLRALWQESPDSLHWEQARELLLPVLRASTFGMSLQKPAEADREMVGRRTLPFLRELLVMDLPESAMFVQRRHLETWGITEDEAFTAAHANLARLPDEGVELYDEEHGPLWTVETRDTYETSRLLRPGFLASFAGRVEGRPIAILPERSTLLIGGDARPELVARLTESAEREYAAASRCLTPALYTVDDAGRVVPYVHPGQDVLANRVRLAHVRLALAEYSAQKEELDALHAEQEVDLFVASYSATARKRDEFPISWCVWSHDVDALLPEADMVAVRPTAEGDEFFTVPWREVQRIAGRCLTPVPELWPPRYRTTGQPSPEMVEQLRAAQVTFEDFQSP</sequence>
<protein>
    <submittedName>
        <fullName evidence="1">DUF1444 family protein</fullName>
    </submittedName>
</protein>
<evidence type="ECO:0000313" key="2">
    <source>
        <dbReference type="Proteomes" id="UP000533080"/>
    </source>
</evidence>
<accession>A0A7Y4MPK1</accession>
<dbReference type="Proteomes" id="UP000533080">
    <property type="component" value="Unassembled WGS sequence"/>
</dbReference>
<dbReference type="EMBL" id="JABFNT010000009">
    <property type="protein sequence ID" value="NOJ77504.1"/>
    <property type="molecule type" value="Genomic_DNA"/>
</dbReference>
<evidence type="ECO:0000313" key="1">
    <source>
        <dbReference type="EMBL" id="NOJ77504.1"/>
    </source>
</evidence>
<dbReference type="AlphaFoldDB" id="A0A7Y4MPK1"/>
<proteinExistence type="predicted"/>
<dbReference type="InterPro" id="IPR010838">
    <property type="entry name" value="DUF1444"/>
</dbReference>
<gene>
    <name evidence="1" type="ORF">HNV28_03975</name>
</gene>
<name>A0A7Y4MPK1_MYXXA</name>
<dbReference type="Pfam" id="PF07285">
    <property type="entry name" value="DUF1444"/>
    <property type="match status" value="1"/>
</dbReference>
<organism evidence="1 2">
    <name type="scientific">Myxococcus xanthus</name>
    <dbReference type="NCBI Taxonomy" id="34"/>
    <lineage>
        <taxon>Bacteria</taxon>
        <taxon>Pseudomonadati</taxon>
        <taxon>Myxococcota</taxon>
        <taxon>Myxococcia</taxon>
        <taxon>Myxococcales</taxon>
        <taxon>Cystobacterineae</taxon>
        <taxon>Myxococcaceae</taxon>
        <taxon>Myxococcus</taxon>
    </lineage>
</organism>
<comment type="caution">
    <text evidence="1">The sequence shown here is derived from an EMBL/GenBank/DDBJ whole genome shotgun (WGS) entry which is preliminary data.</text>
</comment>